<dbReference type="InParanoid" id="A0A0C3NWG2"/>
<evidence type="ECO:0000313" key="3">
    <source>
        <dbReference type="Proteomes" id="UP000054217"/>
    </source>
</evidence>
<organism evidence="2 3">
    <name type="scientific">Pisolithus tinctorius Marx 270</name>
    <dbReference type="NCBI Taxonomy" id="870435"/>
    <lineage>
        <taxon>Eukaryota</taxon>
        <taxon>Fungi</taxon>
        <taxon>Dikarya</taxon>
        <taxon>Basidiomycota</taxon>
        <taxon>Agaricomycotina</taxon>
        <taxon>Agaricomycetes</taxon>
        <taxon>Agaricomycetidae</taxon>
        <taxon>Boletales</taxon>
        <taxon>Sclerodermatineae</taxon>
        <taxon>Pisolithaceae</taxon>
        <taxon>Pisolithus</taxon>
    </lineage>
</organism>
<evidence type="ECO:0000256" key="1">
    <source>
        <dbReference type="SAM" id="MobiDB-lite"/>
    </source>
</evidence>
<dbReference type="STRING" id="870435.A0A0C3NWG2"/>
<evidence type="ECO:0000313" key="2">
    <source>
        <dbReference type="EMBL" id="KIN99528.1"/>
    </source>
</evidence>
<dbReference type="AlphaFoldDB" id="A0A0C3NWG2"/>
<keyword evidence="3" id="KW-1185">Reference proteome</keyword>
<name>A0A0C3NWG2_PISTI</name>
<reference evidence="2 3" key="1">
    <citation type="submission" date="2014-04" db="EMBL/GenBank/DDBJ databases">
        <authorList>
            <consortium name="DOE Joint Genome Institute"/>
            <person name="Kuo A."/>
            <person name="Kohler A."/>
            <person name="Costa M.D."/>
            <person name="Nagy L.G."/>
            <person name="Floudas D."/>
            <person name="Copeland A."/>
            <person name="Barry K.W."/>
            <person name="Cichocki N."/>
            <person name="Veneault-Fourrey C."/>
            <person name="LaButti K."/>
            <person name="Lindquist E.A."/>
            <person name="Lipzen A."/>
            <person name="Lundell T."/>
            <person name="Morin E."/>
            <person name="Murat C."/>
            <person name="Sun H."/>
            <person name="Tunlid A."/>
            <person name="Henrissat B."/>
            <person name="Grigoriev I.V."/>
            <person name="Hibbett D.S."/>
            <person name="Martin F."/>
            <person name="Nordberg H.P."/>
            <person name="Cantor M.N."/>
            <person name="Hua S.X."/>
        </authorList>
    </citation>
    <scope>NUCLEOTIDE SEQUENCE [LARGE SCALE GENOMIC DNA]</scope>
    <source>
        <strain evidence="2 3">Marx 270</strain>
    </source>
</reference>
<feature type="compositionally biased region" description="Polar residues" evidence="1">
    <location>
        <begin position="226"/>
        <end position="237"/>
    </location>
</feature>
<sequence length="337" mass="36111">MNPSSGNNTWSTLASLQEWKGNHCLTKLDILAEIVTHHLAADNSPPLNILDDGITLEVGQSMVVDEPVSKEPNCIIIFLAFPSSNVVIINVLKLHSIKALELHGKLSLEKHKSVLNEFCWSTQEAGAHVLILSMVGALFTGGPDNNTSTKGQDLSPELDNPEGSMDMDPKEPAPRNKRGMKKNWDKAPVTPMKKGTKWAIDHSPPSASQQPGPLKKSKGGAHPQKNLFNKSTVNPKANSPKGKAWCGALPRDLQLDPEQLDALAALNLQNPSTDMDPTDGSSPLSSPPATLQVKITPGVLAQQPLTKQQVDHEDLDIPVAGPSCDGASATKLGYEPL</sequence>
<proteinExistence type="predicted"/>
<dbReference type="Proteomes" id="UP000054217">
    <property type="component" value="Unassembled WGS sequence"/>
</dbReference>
<feature type="region of interest" description="Disordered" evidence="1">
    <location>
        <begin position="316"/>
        <end position="337"/>
    </location>
</feature>
<gene>
    <name evidence="2" type="ORF">M404DRAFT_30397</name>
</gene>
<reference evidence="3" key="2">
    <citation type="submission" date="2015-01" db="EMBL/GenBank/DDBJ databases">
        <title>Evolutionary Origins and Diversification of the Mycorrhizal Mutualists.</title>
        <authorList>
            <consortium name="DOE Joint Genome Institute"/>
            <consortium name="Mycorrhizal Genomics Consortium"/>
            <person name="Kohler A."/>
            <person name="Kuo A."/>
            <person name="Nagy L.G."/>
            <person name="Floudas D."/>
            <person name="Copeland A."/>
            <person name="Barry K.W."/>
            <person name="Cichocki N."/>
            <person name="Veneault-Fourrey C."/>
            <person name="LaButti K."/>
            <person name="Lindquist E.A."/>
            <person name="Lipzen A."/>
            <person name="Lundell T."/>
            <person name="Morin E."/>
            <person name="Murat C."/>
            <person name="Riley R."/>
            <person name="Ohm R."/>
            <person name="Sun H."/>
            <person name="Tunlid A."/>
            <person name="Henrissat B."/>
            <person name="Grigoriev I.V."/>
            <person name="Hibbett D.S."/>
            <person name="Martin F."/>
        </authorList>
    </citation>
    <scope>NUCLEOTIDE SEQUENCE [LARGE SCALE GENOMIC DNA]</scope>
    <source>
        <strain evidence="3">Marx 270</strain>
    </source>
</reference>
<feature type="compositionally biased region" description="Polar residues" evidence="1">
    <location>
        <begin position="143"/>
        <end position="152"/>
    </location>
</feature>
<dbReference type="EMBL" id="KN832004">
    <property type="protein sequence ID" value="KIN99528.1"/>
    <property type="molecule type" value="Genomic_DNA"/>
</dbReference>
<accession>A0A0C3NWG2</accession>
<feature type="region of interest" description="Disordered" evidence="1">
    <location>
        <begin position="143"/>
        <end position="242"/>
    </location>
</feature>
<dbReference type="HOGENOM" id="CLU_824171_0_0_1"/>
<dbReference type="OrthoDB" id="3270319at2759"/>
<protein>
    <submittedName>
        <fullName evidence="2">Uncharacterized protein</fullName>
    </submittedName>
</protein>